<protein>
    <submittedName>
        <fullName evidence="4">Aryl-alcohol dehydrogenase (NADP+)</fullName>
        <ecNumber evidence="4">1.1.1.91</ecNumber>
    </submittedName>
</protein>
<dbReference type="RefSeq" id="WP_183416434.1">
    <property type="nucleotide sequence ID" value="NZ_JACHXA010000004.1"/>
</dbReference>
<dbReference type="PANTHER" id="PTHR43364">
    <property type="entry name" value="NADH-SPECIFIC METHYLGLYOXAL REDUCTASE-RELATED"/>
    <property type="match status" value="1"/>
</dbReference>
<comment type="caution">
    <text evidence="4">The sequence shown here is derived from an EMBL/GenBank/DDBJ whole genome shotgun (WGS) entry which is preliminary data.</text>
</comment>
<organism evidence="4 5">
    <name type="scientific">Limibacillus halophilus</name>
    <dbReference type="NCBI Taxonomy" id="1579333"/>
    <lineage>
        <taxon>Bacteria</taxon>
        <taxon>Pseudomonadati</taxon>
        <taxon>Pseudomonadota</taxon>
        <taxon>Alphaproteobacteria</taxon>
        <taxon>Rhodospirillales</taxon>
        <taxon>Rhodovibrionaceae</taxon>
        <taxon>Limibacillus</taxon>
    </lineage>
</organism>
<dbReference type="FunFam" id="3.20.20.100:FF:000004">
    <property type="entry name" value="Oxidoreductase, aldo/keto reductase"/>
    <property type="match status" value="1"/>
</dbReference>
<evidence type="ECO:0000313" key="4">
    <source>
        <dbReference type="EMBL" id="MBB3065625.1"/>
    </source>
</evidence>
<dbReference type="PRINTS" id="PR00069">
    <property type="entry name" value="ALDKETRDTASE"/>
</dbReference>
<gene>
    <name evidence="4" type="ORF">FHR98_001912</name>
</gene>
<dbReference type="Proteomes" id="UP000581135">
    <property type="component" value="Unassembled WGS sequence"/>
</dbReference>
<dbReference type="InterPro" id="IPR020471">
    <property type="entry name" value="AKR"/>
</dbReference>
<name>A0A839SX96_9PROT</name>
<feature type="region of interest" description="Disordered" evidence="2">
    <location>
        <begin position="311"/>
        <end position="334"/>
    </location>
</feature>
<dbReference type="EMBL" id="JACHXA010000004">
    <property type="protein sequence ID" value="MBB3065625.1"/>
    <property type="molecule type" value="Genomic_DNA"/>
</dbReference>
<dbReference type="InterPro" id="IPR023210">
    <property type="entry name" value="NADP_OxRdtase_dom"/>
</dbReference>
<dbReference type="PANTHER" id="PTHR43364:SF4">
    <property type="entry name" value="NAD(P)-LINKED OXIDOREDUCTASE SUPERFAMILY PROTEIN"/>
    <property type="match status" value="1"/>
</dbReference>
<dbReference type="AlphaFoldDB" id="A0A839SX96"/>
<dbReference type="InterPro" id="IPR036812">
    <property type="entry name" value="NAD(P)_OxRdtase_dom_sf"/>
</dbReference>
<sequence length="334" mass="37187">MQYKNLGKSGLKVSRICLGTMMFGDQTEFAEARDIVSDARQAGINFIDTADVYSRGKSEEMVGRLIGEDRQNWVLATKVGNPMEPKDPLSGGLTRRWVHQAVRDSLERLGTRWIDVYYLHCPDADTPIMETLSALKELLDAGLIRYWALSNFRAWQIAEAFAAASVLRMPPPVACQPYYNAMNRMPEVEVLPACAHFGIGVVPYSPLARGVLTGKYDPAATAPSDTRAGRGDKRMLESEFRKESMEIAQEIKKYAETQGTTPVAWACAWLLANRTISSILAGPRTFSQWQGYKEALDYEWKTADEAFLDARVPAGHPSTPGFTDPRYPLTGRPV</sequence>
<feature type="domain" description="NADP-dependent oxidoreductase" evidence="3">
    <location>
        <begin position="15"/>
        <end position="299"/>
    </location>
</feature>
<evidence type="ECO:0000313" key="5">
    <source>
        <dbReference type="Proteomes" id="UP000581135"/>
    </source>
</evidence>
<keyword evidence="1 4" id="KW-0560">Oxidoreductase</keyword>
<dbReference type="InterPro" id="IPR050523">
    <property type="entry name" value="AKR_Detox_Biosynth"/>
</dbReference>
<dbReference type="SUPFAM" id="SSF51430">
    <property type="entry name" value="NAD(P)-linked oxidoreductase"/>
    <property type="match status" value="1"/>
</dbReference>
<dbReference type="GO" id="GO:0005829">
    <property type="term" value="C:cytosol"/>
    <property type="evidence" value="ECO:0007669"/>
    <property type="project" value="UniProtKB-ARBA"/>
</dbReference>
<evidence type="ECO:0000256" key="1">
    <source>
        <dbReference type="ARBA" id="ARBA00023002"/>
    </source>
</evidence>
<dbReference type="Pfam" id="PF00248">
    <property type="entry name" value="Aldo_ket_red"/>
    <property type="match status" value="1"/>
</dbReference>
<dbReference type="GO" id="GO:0047681">
    <property type="term" value="F:aryl-alcohol dehydrogenase (NADP+) activity"/>
    <property type="evidence" value="ECO:0007669"/>
    <property type="project" value="UniProtKB-EC"/>
</dbReference>
<evidence type="ECO:0000259" key="3">
    <source>
        <dbReference type="Pfam" id="PF00248"/>
    </source>
</evidence>
<evidence type="ECO:0000256" key="2">
    <source>
        <dbReference type="SAM" id="MobiDB-lite"/>
    </source>
</evidence>
<accession>A0A839SX96</accession>
<dbReference type="EC" id="1.1.1.91" evidence="4"/>
<dbReference type="Gene3D" id="3.20.20.100">
    <property type="entry name" value="NADP-dependent oxidoreductase domain"/>
    <property type="match status" value="1"/>
</dbReference>
<reference evidence="4 5" key="1">
    <citation type="submission" date="2020-08" db="EMBL/GenBank/DDBJ databases">
        <title>Genomic Encyclopedia of Type Strains, Phase III (KMG-III): the genomes of soil and plant-associated and newly described type strains.</title>
        <authorList>
            <person name="Whitman W."/>
        </authorList>
    </citation>
    <scope>NUCLEOTIDE SEQUENCE [LARGE SCALE GENOMIC DNA]</scope>
    <source>
        <strain evidence="4 5">CECT 8803</strain>
    </source>
</reference>
<keyword evidence="5" id="KW-1185">Reference proteome</keyword>
<proteinExistence type="predicted"/>